<dbReference type="Gene3D" id="3.90.1720.10">
    <property type="entry name" value="endopeptidase domain like (from Nostoc punctiforme)"/>
    <property type="match status" value="1"/>
</dbReference>
<dbReference type="STRING" id="39841.SAMN05660836_01693"/>
<reference evidence="1 2" key="1">
    <citation type="submission" date="2016-10" db="EMBL/GenBank/DDBJ databases">
        <authorList>
            <person name="de Groot N.N."/>
        </authorList>
    </citation>
    <scope>NUCLEOTIDE SEQUENCE [LARGE SCALE GENOMIC DNA]</scope>
    <source>
        <strain evidence="1 2">DSM 9990</strain>
    </source>
</reference>
<name>A0A1I4U889_9BACT</name>
<dbReference type="EMBL" id="FOUU01000005">
    <property type="protein sequence ID" value="SFM85060.1"/>
    <property type="molecule type" value="Genomic_DNA"/>
</dbReference>
<dbReference type="InterPro" id="IPR038765">
    <property type="entry name" value="Papain-like_cys_pep_sf"/>
</dbReference>
<proteinExistence type="predicted"/>
<dbReference type="OrthoDB" id="5516465at2"/>
<evidence type="ECO:0000313" key="2">
    <source>
        <dbReference type="Proteomes" id="UP000199611"/>
    </source>
</evidence>
<evidence type="ECO:0000313" key="1">
    <source>
        <dbReference type="EMBL" id="SFM85060.1"/>
    </source>
</evidence>
<gene>
    <name evidence="1" type="ORF">SAMN05660836_01693</name>
</gene>
<accession>A0A1I4U889</accession>
<keyword evidence="2" id="KW-1185">Reference proteome</keyword>
<evidence type="ECO:0008006" key="3">
    <source>
        <dbReference type="Google" id="ProtNLM"/>
    </source>
</evidence>
<sequence length="184" mass="21077">MAEKQIARLPYYTARPHIKTGDAILWKGNGLISRLIRLWTPFSHASLVLRFKRHDTLQDRVFLVEALTSGLELRLLSKRLEHYNGRAYWFHIDVDEKAESAIIDYALTMCASGIPYDYGSLIKNIFGRVSADATRFFCSEFVFNTWVEAGILSMPPSGKAPRPGDIPKWVRGILTELEWHPEPE</sequence>
<dbReference type="RefSeq" id="WP_093394988.1">
    <property type="nucleotide sequence ID" value="NZ_FOUU01000005.1"/>
</dbReference>
<dbReference type="AlphaFoldDB" id="A0A1I4U889"/>
<dbReference type="Proteomes" id="UP000199611">
    <property type="component" value="Unassembled WGS sequence"/>
</dbReference>
<protein>
    <recommendedName>
        <fullName evidence="3">Permuted papain-like amidase enzyme, YaeF/YiiX, C92 family</fullName>
    </recommendedName>
</protein>
<organism evidence="1 2">
    <name type="scientific">Thermodesulforhabdus norvegica</name>
    <dbReference type="NCBI Taxonomy" id="39841"/>
    <lineage>
        <taxon>Bacteria</taxon>
        <taxon>Pseudomonadati</taxon>
        <taxon>Thermodesulfobacteriota</taxon>
        <taxon>Syntrophobacteria</taxon>
        <taxon>Syntrophobacterales</taxon>
        <taxon>Thermodesulforhabdaceae</taxon>
        <taxon>Thermodesulforhabdus</taxon>
    </lineage>
</organism>
<dbReference type="SUPFAM" id="SSF54001">
    <property type="entry name" value="Cysteine proteinases"/>
    <property type="match status" value="1"/>
</dbReference>